<name>A0A848DLU5_9PSEU</name>
<feature type="compositionally biased region" description="Low complexity" evidence="1">
    <location>
        <begin position="50"/>
        <end position="60"/>
    </location>
</feature>
<evidence type="ECO:0000313" key="2">
    <source>
        <dbReference type="EMBL" id="NMH93513.1"/>
    </source>
</evidence>
<feature type="region of interest" description="Disordered" evidence="1">
    <location>
        <begin position="17"/>
        <end position="68"/>
    </location>
</feature>
<reference evidence="2 3" key="1">
    <citation type="submission" date="2020-04" db="EMBL/GenBank/DDBJ databases">
        <authorList>
            <person name="Klaysubun C."/>
            <person name="Duangmal K."/>
            <person name="Lipun K."/>
        </authorList>
    </citation>
    <scope>NUCLEOTIDE SEQUENCE [LARGE SCALE GENOMIC DNA]</scope>
    <source>
        <strain evidence="2 3">DSM 45300</strain>
    </source>
</reference>
<dbReference type="EMBL" id="JAAXKZ010000071">
    <property type="protein sequence ID" value="NMH93513.1"/>
    <property type="molecule type" value="Genomic_DNA"/>
</dbReference>
<evidence type="ECO:0000313" key="3">
    <source>
        <dbReference type="Proteomes" id="UP000586918"/>
    </source>
</evidence>
<keyword evidence="3" id="KW-1185">Reference proteome</keyword>
<gene>
    <name evidence="2" type="ORF">HF519_18430</name>
</gene>
<protein>
    <submittedName>
        <fullName evidence="2">Uncharacterized protein</fullName>
    </submittedName>
</protein>
<proteinExistence type="predicted"/>
<feature type="region of interest" description="Disordered" evidence="1">
    <location>
        <begin position="227"/>
        <end position="283"/>
    </location>
</feature>
<accession>A0A848DLU5</accession>
<dbReference type="Proteomes" id="UP000586918">
    <property type="component" value="Unassembled WGS sequence"/>
</dbReference>
<comment type="caution">
    <text evidence="2">The sequence shown here is derived from an EMBL/GenBank/DDBJ whole genome shotgun (WGS) entry which is preliminary data.</text>
</comment>
<feature type="compositionally biased region" description="Basic and acidic residues" evidence="1">
    <location>
        <begin position="234"/>
        <end position="246"/>
    </location>
</feature>
<organism evidence="2 3">
    <name type="scientific">Pseudonocardia bannensis</name>
    <dbReference type="NCBI Taxonomy" id="630973"/>
    <lineage>
        <taxon>Bacteria</taxon>
        <taxon>Bacillati</taxon>
        <taxon>Actinomycetota</taxon>
        <taxon>Actinomycetes</taxon>
        <taxon>Pseudonocardiales</taxon>
        <taxon>Pseudonocardiaceae</taxon>
        <taxon>Pseudonocardia</taxon>
    </lineage>
</organism>
<evidence type="ECO:0000256" key="1">
    <source>
        <dbReference type="SAM" id="MobiDB-lite"/>
    </source>
</evidence>
<dbReference type="RefSeq" id="WP_169414210.1">
    <property type="nucleotide sequence ID" value="NZ_JAAXKZ010000071.1"/>
</dbReference>
<dbReference type="AlphaFoldDB" id="A0A848DLU5"/>
<sequence>MDYVYLWVDGIHDTDVDGVWATNDQQPSAAAPEDDAAPDRDPQRTGPEPGVGATSRAARAGGSGVDDAEAMESAVSPLLVAALPGEVLDKVRQSPGYDRLRDGLFAQYQQGRSVAALLDNLAADKIGDANDPASYLGAIVGRRVESDRLRPTLPDRSAMVDLVARGLPRSVADKVVGCSGWPGLAKRIDAWQRGGLPVEDMLESLPAGRISTAGRPAAYTTALMSSTAQNLRKQARDEQSGPERPDPFPGRADAEPDLSWTDELAGPTNWTRPARWTASGSSR</sequence>